<evidence type="ECO:0000313" key="3">
    <source>
        <dbReference type="EMBL" id="KIU25273.1"/>
    </source>
</evidence>
<evidence type="ECO:0000313" key="2">
    <source>
        <dbReference type="EMBL" id="KIU21152.1"/>
    </source>
</evidence>
<accession>A0A0D1LRP0</accession>
<dbReference type="PROSITE" id="PS50943">
    <property type="entry name" value="HTH_CROC1"/>
    <property type="match status" value="1"/>
</dbReference>
<dbReference type="STRING" id="137591.AO080_05035"/>
<proteinExistence type="predicted"/>
<dbReference type="Proteomes" id="UP000032289">
    <property type="component" value="Unassembled WGS sequence"/>
</dbReference>
<dbReference type="EMBL" id="JWHU01000012">
    <property type="protein sequence ID" value="KIU21152.1"/>
    <property type="molecule type" value="Genomic_DNA"/>
</dbReference>
<dbReference type="SUPFAM" id="SSF47413">
    <property type="entry name" value="lambda repressor-like DNA-binding domains"/>
    <property type="match status" value="1"/>
</dbReference>
<protein>
    <recommendedName>
        <fullName evidence="1">HTH cro/C1-type domain-containing protein</fullName>
    </recommendedName>
</protein>
<comment type="caution">
    <text evidence="2">The sequence shown here is derived from an EMBL/GenBank/DDBJ whole genome shotgun (WGS) entry which is preliminary data.</text>
</comment>
<dbReference type="EMBL" id="JWHT01000013">
    <property type="protein sequence ID" value="KIU25273.1"/>
    <property type="molecule type" value="Genomic_DNA"/>
</dbReference>
<name>A0A0D1LRP0_9LACO</name>
<feature type="domain" description="HTH cro/C1-type" evidence="1">
    <location>
        <begin position="29"/>
        <end position="64"/>
    </location>
</feature>
<dbReference type="InterPro" id="IPR010982">
    <property type="entry name" value="Lambda_DNA-bd_dom_sf"/>
</dbReference>
<dbReference type="GO" id="GO:0003677">
    <property type="term" value="F:DNA binding"/>
    <property type="evidence" value="ECO:0007669"/>
    <property type="project" value="InterPro"/>
</dbReference>
<dbReference type="Gene3D" id="1.10.260.40">
    <property type="entry name" value="lambda repressor-like DNA-binding domains"/>
    <property type="match status" value="1"/>
</dbReference>
<sequence length="608" mass="70596">MVYYMLLRERINEIRQTKHIPIERFVRNGISKNKYYRFVSGEGSVSIGDLQKIIEILTVSLSELVAESDERDSLIFNEFGDYWQLSLPELRERASVFAHRYMQTQMKAHYIASTVYELLAGRKAGEDISDYVDELYKELKRQRFFTIFDLQVFRILMPQLNVARFFKLYEVFAVSLRTYENYNPADGIELMVKVHATALSYAISSTARAQKYLSFVIEQIEALQGRPFTSEFSIMKRFVSIVRLYQSGNVDAAKRAFDSFNGAAKRLDVQRLWVSPNLLDFETFWKRLISIDPSKLQESDTALKSAEIETVDFGVFGMGEAFAFIMKLKKLSVHEFELAGMSHSKIYRVRKNLAEFDVEDLFAGMLAARLDVRDIDVYLTASSAAMGRPRFGMRHLSLSELQEAIAKYEALAEETGLDLYTEMSLEFRGVVIKNTVKNWLTSPELQQLSDDVKTHLEHFDEWHESQHRLASWAFLDETTDVGVGQRMEILLSFTRNAQVFKYPYDPILINFDPVLMQAILRQDVAKAQEVYQRLFAEYQARPDLQIYFNYRWHKLLNEQLLKVVQDGFVVPMTIEGVLRDVETVTGERRFIVPYLAILDAIREVYPAY</sequence>
<reference evidence="2 5" key="1">
    <citation type="journal article" date="2015" name="Microbiology (Mosc.)">
        <title>Genomics of the Weissella cibaria species with an examination of its metabolic traits.</title>
        <authorList>
            <person name="Lynch K.M."/>
            <person name="Lucid A."/>
            <person name="Arendt E.K."/>
            <person name="Sleator R.D."/>
            <person name="Lucey B."/>
            <person name="Coffey A."/>
        </authorList>
    </citation>
    <scope>NUCLEOTIDE SEQUENCE [LARGE SCALE GENOMIC DNA]</scope>
    <source>
        <strain evidence="3 5">AB3b</strain>
        <strain evidence="2">MG1</strain>
    </source>
</reference>
<organism evidence="2 4">
    <name type="scientific">Weissella cibaria</name>
    <dbReference type="NCBI Taxonomy" id="137591"/>
    <lineage>
        <taxon>Bacteria</taxon>
        <taxon>Bacillati</taxon>
        <taxon>Bacillota</taxon>
        <taxon>Bacilli</taxon>
        <taxon>Lactobacillales</taxon>
        <taxon>Lactobacillaceae</taxon>
        <taxon>Weissella</taxon>
    </lineage>
</organism>
<dbReference type="PATRIC" id="fig|137591.24.peg.638"/>
<keyword evidence="4" id="KW-1185">Reference proteome</keyword>
<evidence type="ECO:0000313" key="5">
    <source>
        <dbReference type="Proteomes" id="UP000032289"/>
    </source>
</evidence>
<dbReference type="InterPro" id="IPR001387">
    <property type="entry name" value="Cro/C1-type_HTH"/>
</dbReference>
<gene>
    <name evidence="3" type="ORF">ab3b_00661</name>
    <name evidence="2" type="ORF">QX99_00912</name>
</gene>
<dbReference type="AlphaFoldDB" id="A0A0D1LRP0"/>
<evidence type="ECO:0000313" key="4">
    <source>
        <dbReference type="Proteomes" id="UP000032287"/>
    </source>
</evidence>
<evidence type="ECO:0000259" key="1">
    <source>
        <dbReference type="PROSITE" id="PS50943"/>
    </source>
</evidence>
<dbReference type="Proteomes" id="UP000032287">
    <property type="component" value="Unassembled WGS sequence"/>
</dbReference>